<organism evidence="3 4">
    <name type="scientific">Leucocoprinus leucothites</name>
    <dbReference type="NCBI Taxonomy" id="201217"/>
    <lineage>
        <taxon>Eukaryota</taxon>
        <taxon>Fungi</taxon>
        <taxon>Dikarya</taxon>
        <taxon>Basidiomycota</taxon>
        <taxon>Agaricomycotina</taxon>
        <taxon>Agaricomycetes</taxon>
        <taxon>Agaricomycetidae</taxon>
        <taxon>Agaricales</taxon>
        <taxon>Agaricineae</taxon>
        <taxon>Agaricaceae</taxon>
        <taxon>Leucocoprinus</taxon>
    </lineage>
</organism>
<accession>A0A8H5D7Q8</accession>
<dbReference type="Proteomes" id="UP000559027">
    <property type="component" value="Unassembled WGS sequence"/>
</dbReference>
<keyword evidence="4" id="KW-1185">Reference proteome</keyword>
<sequence>MRVLSFATLAVVAIIPAAHAAVVDFNFGPTIFAKVNKDLTAKNHYGAPVPPWKHGSKPGWYYGPHPGHYPGIPCLNSDICDWLKWFPGVLHCPPKYPPYPPPKPPHHTTTTKPPYHTTTKPPPYTTTEPTTTTTSTTPTPTPTNGYIPTFYNITAAVQADDYMTFGLVETVDDCMEMCDNVGGCAFANTYHDVHGKDGSPLLTCALFSKCHGPEDADNAGGQTQPDGSVDFIANSDGWCKA</sequence>
<feature type="chain" id="PRO_5034757846" description="Fruit-body specific protein a" evidence="2">
    <location>
        <begin position="21"/>
        <end position="241"/>
    </location>
</feature>
<evidence type="ECO:0000313" key="3">
    <source>
        <dbReference type="EMBL" id="KAF5355187.1"/>
    </source>
</evidence>
<feature type="region of interest" description="Disordered" evidence="1">
    <location>
        <begin position="103"/>
        <end position="141"/>
    </location>
</feature>
<dbReference type="AlphaFoldDB" id="A0A8H5D7Q8"/>
<proteinExistence type="predicted"/>
<evidence type="ECO:0000313" key="4">
    <source>
        <dbReference type="Proteomes" id="UP000559027"/>
    </source>
</evidence>
<evidence type="ECO:0008006" key="5">
    <source>
        <dbReference type="Google" id="ProtNLM"/>
    </source>
</evidence>
<feature type="compositionally biased region" description="Low complexity" evidence="1">
    <location>
        <begin position="107"/>
        <end position="138"/>
    </location>
</feature>
<evidence type="ECO:0000256" key="1">
    <source>
        <dbReference type="SAM" id="MobiDB-lite"/>
    </source>
</evidence>
<dbReference type="EMBL" id="JAACJO010000008">
    <property type="protein sequence ID" value="KAF5355187.1"/>
    <property type="molecule type" value="Genomic_DNA"/>
</dbReference>
<comment type="caution">
    <text evidence="3">The sequence shown here is derived from an EMBL/GenBank/DDBJ whole genome shotgun (WGS) entry which is preliminary data.</text>
</comment>
<evidence type="ECO:0000256" key="2">
    <source>
        <dbReference type="SAM" id="SignalP"/>
    </source>
</evidence>
<gene>
    <name evidence="3" type="ORF">D9756_005310</name>
</gene>
<keyword evidence="2" id="KW-0732">Signal</keyword>
<protein>
    <recommendedName>
        <fullName evidence="5">Fruit-body specific protein a</fullName>
    </recommendedName>
</protein>
<feature type="signal peptide" evidence="2">
    <location>
        <begin position="1"/>
        <end position="20"/>
    </location>
</feature>
<name>A0A8H5D7Q8_9AGAR</name>
<dbReference type="OrthoDB" id="271448at2759"/>
<reference evidence="3 4" key="1">
    <citation type="journal article" date="2020" name="ISME J.">
        <title>Uncovering the hidden diversity of litter-decomposition mechanisms in mushroom-forming fungi.</title>
        <authorList>
            <person name="Floudas D."/>
            <person name="Bentzer J."/>
            <person name="Ahren D."/>
            <person name="Johansson T."/>
            <person name="Persson P."/>
            <person name="Tunlid A."/>
        </authorList>
    </citation>
    <scope>NUCLEOTIDE SEQUENCE [LARGE SCALE GENOMIC DNA]</scope>
    <source>
        <strain evidence="3 4">CBS 146.42</strain>
    </source>
</reference>